<dbReference type="GO" id="GO:0033389">
    <property type="term" value="P:putrescine biosynthetic process from arginine, via agmatine"/>
    <property type="evidence" value="ECO:0007669"/>
    <property type="project" value="TreeGrafter"/>
</dbReference>
<protein>
    <submittedName>
        <fullName evidence="1">Arginase</fullName>
    </submittedName>
</protein>
<dbReference type="SUPFAM" id="SSF52768">
    <property type="entry name" value="Arginase/deacetylase"/>
    <property type="match status" value="2"/>
</dbReference>
<accession>A0A7K3U913</accession>
<dbReference type="GO" id="GO:0046872">
    <property type="term" value="F:metal ion binding"/>
    <property type="evidence" value="ECO:0007669"/>
    <property type="project" value="InterPro"/>
</dbReference>
<dbReference type="PANTHER" id="PTHR11358">
    <property type="entry name" value="ARGINASE/AGMATINASE"/>
    <property type="match status" value="1"/>
</dbReference>
<dbReference type="InterPro" id="IPR006035">
    <property type="entry name" value="Ureohydrolase"/>
</dbReference>
<dbReference type="EMBL" id="WUFT01000002">
    <property type="protein sequence ID" value="NEJ69874.1"/>
    <property type="molecule type" value="Genomic_DNA"/>
</dbReference>
<dbReference type="Pfam" id="PF00491">
    <property type="entry name" value="Arginase"/>
    <property type="match status" value="1"/>
</dbReference>
<gene>
    <name evidence="1" type="ORF">GR197_04885</name>
</gene>
<evidence type="ECO:0000313" key="2">
    <source>
        <dbReference type="Proteomes" id="UP000471753"/>
    </source>
</evidence>
<dbReference type="InterPro" id="IPR023696">
    <property type="entry name" value="Ureohydrolase_dom_sf"/>
</dbReference>
<dbReference type="Gene3D" id="3.40.800.10">
    <property type="entry name" value="Ureohydrolase domain"/>
    <property type="match status" value="1"/>
</dbReference>
<dbReference type="GO" id="GO:0008783">
    <property type="term" value="F:agmatinase activity"/>
    <property type="evidence" value="ECO:0007669"/>
    <property type="project" value="TreeGrafter"/>
</dbReference>
<organism evidence="1 2">
    <name type="scientific">Rhizobium phaseoli</name>
    <dbReference type="NCBI Taxonomy" id="396"/>
    <lineage>
        <taxon>Bacteria</taxon>
        <taxon>Pseudomonadati</taxon>
        <taxon>Pseudomonadota</taxon>
        <taxon>Alphaproteobacteria</taxon>
        <taxon>Hyphomicrobiales</taxon>
        <taxon>Rhizobiaceae</taxon>
        <taxon>Rhizobium/Agrobacterium group</taxon>
        <taxon>Rhizobium</taxon>
    </lineage>
</organism>
<reference evidence="1 2" key="1">
    <citation type="submission" date="2019-12" db="EMBL/GenBank/DDBJ databases">
        <title>Rhizobium genotypes associated with high levels of biological nitrogen fixation by grain legumes in a temperate-maritime cropping system.</title>
        <authorList>
            <person name="Maluk M."/>
            <person name="Francesc Ferrando Molina F."/>
            <person name="Lopez Del Egido L."/>
            <person name="Lafos M."/>
            <person name="Langarica-Fuentes A."/>
            <person name="Gebre Yohannes G."/>
            <person name="Young M.W."/>
            <person name="Martin P."/>
            <person name="Gantlett R."/>
            <person name="Kenicer G."/>
            <person name="Hawes C."/>
            <person name="Begg G.S."/>
            <person name="Quilliam R.S."/>
            <person name="Squire G.R."/>
            <person name="Poole P.S."/>
            <person name="Young P.W."/>
            <person name="Iannetta P.M."/>
            <person name="James E.K."/>
        </authorList>
    </citation>
    <scope>NUCLEOTIDE SEQUENCE [LARGE SCALE GENOMIC DNA]</scope>
    <source>
        <strain evidence="1 2">JHI366</strain>
    </source>
</reference>
<dbReference type="AlphaFoldDB" id="A0A7K3U913"/>
<evidence type="ECO:0000313" key="1">
    <source>
        <dbReference type="EMBL" id="NEJ69874.1"/>
    </source>
</evidence>
<dbReference type="Proteomes" id="UP000471753">
    <property type="component" value="Unassembled WGS sequence"/>
</dbReference>
<dbReference type="RefSeq" id="WP_164007115.1">
    <property type="nucleotide sequence ID" value="NZ_WUFT01000002.1"/>
</dbReference>
<sequence>MQLLLLHLDDALELQPDFVHSCVMAGAREVDDKKSGRAIRLWARPQALDEVWRNLVKAAPLSNDGSRLCFMGSGDFHHVTALLLSLALEKNRRPVTVIHIDNHPDWVHFDNGMHCGSWVNKALELPLVEKVITLGVCSHDLKSPERKGANLVPLSNGRLELYPYEHPPSKVKSDYGTGPSFSQIGGALHWQSICELGESNFVDRLLGRIQTEAVYVTIDKDVLSDADAVTNWDQGSMRLPYVLWLLSEIGERHRVIGADVTGDYSTPNYGGDFYTRTMKKAEVLIDQPFRRRDVMATRNINSAANHALLEVLSELMP</sequence>
<comment type="caution">
    <text evidence="1">The sequence shown here is derived from an EMBL/GenBank/DDBJ whole genome shotgun (WGS) entry which is preliminary data.</text>
</comment>
<name>A0A7K3U913_9HYPH</name>
<proteinExistence type="predicted"/>
<dbReference type="PANTHER" id="PTHR11358:SF41">
    <property type="entry name" value="ARGINASE"/>
    <property type="match status" value="1"/>
</dbReference>